<gene>
    <name evidence="2" type="ORF">ACAOBT_LOCUS29691</name>
</gene>
<reference evidence="2" key="1">
    <citation type="submission" date="2022-03" db="EMBL/GenBank/DDBJ databases">
        <authorList>
            <person name="Sayadi A."/>
        </authorList>
    </citation>
    <scope>NUCLEOTIDE SEQUENCE</scope>
</reference>
<keyword evidence="3" id="KW-1185">Reference proteome</keyword>
<comment type="caution">
    <text evidence="2">The sequence shown here is derived from an EMBL/GenBank/DDBJ whole genome shotgun (WGS) entry which is preliminary data.</text>
</comment>
<dbReference type="OrthoDB" id="6780159at2759"/>
<protein>
    <submittedName>
        <fullName evidence="2">Uncharacterized protein</fullName>
    </submittedName>
</protein>
<name>A0A9P0M1R1_ACAOB</name>
<evidence type="ECO:0000256" key="1">
    <source>
        <dbReference type="SAM" id="MobiDB-lite"/>
    </source>
</evidence>
<dbReference type="Proteomes" id="UP001152888">
    <property type="component" value="Unassembled WGS sequence"/>
</dbReference>
<organism evidence="2 3">
    <name type="scientific">Acanthoscelides obtectus</name>
    <name type="common">Bean weevil</name>
    <name type="synonym">Bruchus obtectus</name>
    <dbReference type="NCBI Taxonomy" id="200917"/>
    <lineage>
        <taxon>Eukaryota</taxon>
        <taxon>Metazoa</taxon>
        <taxon>Ecdysozoa</taxon>
        <taxon>Arthropoda</taxon>
        <taxon>Hexapoda</taxon>
        <taxon>Insecta</taxon>
        <taxon>Pterygota</taxon>
        <taxon>Neoptera</taxon>
        <taxon>Endopterygota</taxon>
        <taxon>Coleoptera</taxon>
        <taxon>Polyphaga</taxon>
        <taxon>Cucujiformia</taxon>
        <taxon>Chrysomeloidea</taxon>
        <taxon>Chrysomelidae</taxon>
        <taxon>Bruchinae</taxon>
        <taxon>Bruchini</taxon>
        <taxon>Acanthoscelides</taxon>
    </lineage>
</organism>
<evidence type="ECO:0000313" key="2">
    <source>
        <dbReference type="EMBL" id="CAH2007491.1"/>
    </source>
</evidence>
<sequence length="186" mass="21934">MLVTRALWSQDHYPKKKITLCKGIPITTLDYAESFLLNSQKYSEEQRKEVTQIVKSKIRKKSRWIAAHYIDLFLKRNNRWLQMSFEIPQTKSRPGRPQKSFSNISERSKRRKTEAFRGEISSEELTFDTHTKLRSEGKTDASKVIKDLMQSLTRAKNIEMTESINRINPNESIVYVCRSWPDYKTV</sequence>
<dbReference type="EMBL" id="CAKOFQ010007754">
    <property type="protein sequence ID" value="CAH2007491.1"/>
    <property type="molecule type" value="Genomic_DNA"/>
</dbReference>
<dbReference type="AlphaFoldDB" id="A0A9P0M1R1"/>
<feature type="region of interest" description="Disordered" evidence="1">
    <location>
        <begin position="89"/>
        <end position="108"/>
    </location>
</feature>
<proteinExistence type="predicted"/>
<evidence type="ECO:0000313" key="3">
    <source>
        <dbReference type="Proteomes" id="UP001152888"/>
    </source>
</evidence>
<accession>A0A9P0M1R1</accession>